<dbReference type="Gene3D" id="3.30.1450.10">
    <property type="match status" value="1"/>
</dbReference>
<dbReference type="OrthoDB" id="2328297at2"/>
<dbReference type="EMBL" id="FOBW01000008">
    <property type="protein sequence ID" value="SEN00398.1"/>
    <property type="molecule type" value="Genomic_DNA"/>
</dbReference>
<keyword evidence="3" id="KW-1185">Reference proteome</keyword>
<organism evidence="2 3">
    <name type="scientific">Mesobacillus persicus</name>
    <dbReference type="NCBI Taxonomy" id="930146"/>
    <lineage>
        <taxon>Bacteria</taxon>
        <taxon>Bacillati</taxon>
        <taxon>Bacillota</taxon>
        <taxon>Bacilli</taxon>
        <taxon>Bacillales</taxon>
        <taxon>Bacillaceae</taxon>
        <taxon>Mesobacillus</taxon>
    </lineage>
</organism>
<evidence type="ECO:0000256" key="1">
    <source>
        <dbReference type="ARBA" id="ARBA00022729"/>
    </source>
</evidence>
<gene>
    <name evidence="2" type="ORF">SAMN05192533_10813</name>
</gene>
<name>A0A1H8D1B9_9BACI</name>
<dbReference type="STRING" id="930146.SAMN05192533_10813"/>
<dbReference type="RefSeq" id="WP_090745681.1">
    <property type="nucleotide sequence ID" value="NZ_FOBW01000008.1"/>
</dbReference>
<sequence>MLESPKKQYLILLFFVVSMFLMGCQTGSVEETNEQLLLNENVNLDNFEKIKIGDPETGEGGTTYEEVLDLMGDISPQFESEIIDKDDSSELEAHWWRYNRRHQFGTDLIGVKFIDGKAFSKFEEGLE</sequence>
<protein>
    <recommendedName>
        <fullName evidence="4">Lipoprotein</fullName>
    </recommendedName>
</protein>
<evidence type="ECO:0000313" key="3">
    <source>
        <dbReference type="Proteomes" id="UP000198553"/>
    </source>
</evidence>
<keyword evidence="1" id="KW-0732">Signal</keyword>
<dbReference type="AlphaFoldDB" id="A0A1H8D1B9"/>
<proteinExistence type="predicted"/>
<evidence type="ECO:0000313" key="2">
    <source>
        <dbReference type="EMBL" id="SEN00398.1"/>
    </source>
</evidence>
<evidence type="ECO:0008006" key="4">
    <source>
        <dbReference type="Google" id="ProtNLM"/>
    </source>
</evidence>
<dbReference type="PROSITE" id="PS51257">
    <property type="entry name" value="PROKAR_LIPOPROTEIN"/>
    <property type="match status" value="1"/>
</dbReference>
<accession>A0A1H8D1B9</accession>
<dbReference type="Proteomes" id="UP000198553">
    <property type="component" value="Unassembled WGS sequence"/>
</dbReference>
<dbReference type="InterPro" id="IPR037873">
    <property type="entry name" value="BamE-like"/>
</dbReference>
<reference evidence="3" key="1">
    <citation type="submission" date="2016-10" db="EMBL/GenBank/DDBJ databases">
        <authorList>
            <person name="Varghese N."/>
            <person name="Submissions S."/>
        </authorList>
    </citation>
    <scope>NUCLEOTIDE SEQUENCE [LARGE SCALE GENOMIC DNA]</scope>
    <source>
        <strain evidence="3">B48,IBRC-M 10115,DSM 25386,CECT 8001</strain>
    </source>
</reference>